<dbReference type="Gene3D" id="3.60.130.30">
    <property type="match status" value="1"/>
</dbReference>
<evidence type="ECO:0000256" key="1">
    <source>
        <dbReference type="ARBA" id="ARBA00001954"/>
    </source>
</evidence>
<dbReference type="GO" id="GO:0046872">
    <property type="term" value="F:metal ion binding"/>
    <property type="evidence" value="ECO:0007669"/>
    <property type="project" value="UniProtKB-KW"/>
</dbReference>
<name>A0A0C9Z2Z8_9AGAM</name>
<evidence type="ECO:0000313" key="7">
    <source>
        <dbReference type="EMBL" id="KIK20554.1"/>
    </source>
</evidence>
<dbReference type="EMBL" id="KN833763">
    <property type="protein sequence ID" value="KIK20554.1"/>
    <property type="molecule type" value="Genomic_DNA"/>
</dbReference>
<feature type="non-terminal residue" evidence="7">
    <location>
        <position position="1"/>
    </location>
</feature>
<dbReference type="Pfam" id="PF12851">
    <property type="entry name" value="Tet_JBP"/>
    <property type="match status" value="1"/>
</dbReference>
<keyword evidence="2" id="KW-0479">Metal-binding</keyword>
<keyword evidence="8" id="KW-1185">Reference proteome</keyword>
<evidence type="ECO:0000259" key="6">
    <source>
        <dbReference type="Pfam" id="PF12851"/>
    </source>
</evidence>
<organism evidence="7 8">
    <name type="scientific">Pisolithus microcarpus 441</name>
    <dbReference type="NCBI Taxonomy" id="765257"/>
    <lineage>
        <taxon>Eukaryota</taxon>
        <taxon>Fungi</taxon>
        <taxon>Dikarya</taxon>
        <taxon>Basidiomycota</taxon>
        <taxon>Agaricomycotina</taxon>
        <taxon>Agaricomycetes</taxon>
        <taxon>Agaricomycetidae</taxon>
        <taxon>Boletales</taxon>
        <taxon>Sclerodermatineae</taxon>
        <taxon>Pisolithaceae</taxon>
        <taxon>Pisolithus</taxon>
    </lineage>
</organism>
<feature type="non-terminal residue" evidence="7">
    <location>
        <position position="250"/>
    </location>
</feature>
<dbReference type="OrthoDB" id="2660627at2759"/>
<comment type="cofactor">
    <cofactor evidence="1">
        <name>Fe(2+)</name>
        <dbReference type="ChEBI" id="CHEBI:29033"/>
    </cofactor>
</comment>
<sequence>PTALLDGDGNIKLWYLPGAIDPMHQKNVWDSLNLLRVPLEESIKKLCNHGWRNDQLLFRETTDLVGSIDLSPGWYQQGHGPPDFHPEVSRLLKSGREHNGAWQWVNEMSEFHVLLSGMLAIIHPRMYAAGWEALIQLDMEVKRREDMDMSSILPSWNSVYNSVSIMVNCATPYHMDVNGWELWLDMLVSVGDYPPLDFVVPTLNLWFRYNPGTIITMSGSALEHGVGHTNGNHACLAYYMRHNVHQSVGV</sequence>
<dbReference type="HOGENOM" id="CLU_039070_4_1_1"/>
<proteinExistence type="predicted"/>
<keyword evidence="3" id="KW-0223">Dioxygenase</keyword>
<gene>
    <name evidence="7" type="ORF">PISMIDRAFT_71675</name>
</gene>
<keyword evidence="5" id="KW-0408">Iron</keyword>
<dbReference type="InterPro" id="IPR024779">
    <property type="entry name" value="2OGFeDO_JBP1/TET_oxygenase_dom"/>
</dbReference>
<evidence type="ECO:0000313" key="8">
    <source>
        <dbReference type="Proteomes" id="UP000054018"/>
    </source>
</evidence>
<evidence type="ECO:0000256" key="2">
    <source>
        <dbReference type="ARBA" id="ARBA00022723"/>
    </source>
</evidence>
<feature type="domain" description="2OGFeDO JBP1/TET oxygenase" evidence="6">
    <location>
        <begin position="90"/>
        <end position="241"/>
    </location>
</feature>
<protein>
    <recommendedName>
        <fullName evidence="6">2OGFeDO JBP1/TET oxygenase domain-containing protein</fullName>
    </recommendedName>
</protein>
<evidence type="ECO:0000256" key="4">
    <source>
        <dbReference type="ARBA" id="ARBA00023002"/>
    </source>
</evidence>
<evidence type="ECO:0000256" key="5">
    <source>
        <dbReference type="ARBA" id="ARBA00023004"/>
    </source>
</evidence>
<evidence type="ECO:0000256" key="3">
    <source>
        <dbReference type="ARBA" id="ARBA00022964"/>
    </source>
</evidence>
<reference evidence="8" key="2">
    <citation type="submission" date="2015-01" db="EMBL/GenBank/DDBJ databases">
        <title>Evolutionary Origins and Diversification of the Mycorrhizal Mutualists.</title>
        <authorList>
            <consortium name="DOE Joint Genome Institute"/>
            <consortium name="Mycorrhizal Genomics Consortium"/>
            <person name="Kohler A."/>
            <person name="Kuo A."/>
            <person name="Nagy L.G."/>
            <person name="Floudas D."/>
            <person name="Copeland A."/>
            <person name="Barry K.W."/>
            <person name="Cichocki N."/>
            <person name="Veneault-Fourrey C."/>
            <person name="LaButti K."/>
            <person name="Lindquist E.A."/>
            <person name="Lipzen A."/>
            <person name="Lundell T."/>
            <person name="Morin E."/>
            <person name="Murat C."/>
            <person name="Riley R."/>
            <person name="Ohm R."/>
            <person name="Sun H."/>
            <person name="Tunlid A."/>
            <person name="Henrissat B."/>
            <person name="Grigoriev I.V."/>
            <person name="Hibbett D.S."/>
            <person name="Martin F."/>
        </authorList>
    </citation>
    <scope>NUCLEOTIDE SEQUENCE [LARGE SCALE GENOMIC DNA]</scope>
    <source>
        <strain evidence="8">441</strain>
    </source>
</reference>
<reference evidence="7 8" key="1">
    <citation type="submission" date="2014-04" db="EMBL/GenBank/DDBJ databases">
        <authorList>
            <consortium name="DOE Joint Genome Institute"/>
            <person name="Kuo A."/>
            <person name="Kohler A."/>
            <person name="Costa M.D."/>
            <person name="Nagy L.G."/>
            <person name="Floudas D."/>
            <person name="Copeland A."/>
            <person name="Barry K.W."/>
            <person name="Cichocki N."/>
            <person name="Veneault-Fourrey C."/>
            <person name="LaButti K."/>
            <person name="Lindquist E.A."/>
            <person name="Lipzen A."/>
            <person name="Lundell T."/>
            <person name="Morin E."/>
            <person name="Murat C."/>
            <person name="Sun H."/>
            <person name="Tunlid A."/>
            <person name="Henrissat B."/>
            <person name="Grigoriev I.V."/>
            <person name="Hibbett D.S."/>
            <person name="Martin F."/>
            <person name="Nordberg H.P."/>
            <person name="Cantor M.N."/>
            <person name="Hua S.X."/>
        </authorList>
    </citation>
    <scope>NUCLEOTIDE SEQUENCE [LARGE SCALE GENOMIC DNA]</scope>
    <source>
        <strain evidence="7 8">441</strain>
    </source>
</reference>
<dbReference type="AlphaFoldDB" id="A0A0C9Z2Z8"/>
<keyword evidence="4" id="KW-0560">Oxidoreductase</keyword>
<dbReference type="GO" id="GO:0051213">
    <property type="term" value="F:dioxygenase activity"/>
    <property type="evidence" value="ECO:0007669"/>
    <property type="project" value="UniProtKB-KW"/>
</dbReference>
<accession>A0A0C9Z2Z8</accession>
<dbReference type="Proteomes" id="UP000054018">
    <property type="component" value="Unassembled WGS sequence"/>
</dbReference>